<evidence type="ECO:0000256" key="7">
    <source>
        <dbReference type="ARBA" id="ARBA00023136"/>
    </source>
</evidence>
<evidence type="ECO:0000313" key="11">
    <source>
        <dbReference type="Proteomes" id="UP000095280"/>
    </source>
</evidence>
<dbReference type="Pfam" id="PF00876">
    <property type="entry name" value="Innexin"/>
    <property type="match status" value="1"/>
</dbReference>
<dbReference type="Gene3D" id="3.40.50.300">
    <property type="entry name" value="P-loop containing nucleotide triphosphate hydrolases"/>
    <property type="match status" value="1"/>
</dbReference>
<sequence>SSKACIDRGPGKSSQCPLPACGSPKQHRASNELMRFPPSADSAIGSLIGQYLWARKSNLTITAAHLLFSANRWEFRPHILDTLASGVNIVCRTPEVGLPAASDLKILSLSVSPRRRQVAAASRAERYEVADFQRRVGAGLRQTDAAGGPGGRLLPCLALTINGRRRLRRGCSSSWPRPLRCRLDCPPSSAGLARLACGSRAALRWPEAARGLTVAGSQPVSGFKFTSRKQPSIRRWTPWTGSTPTMPPVLIVIMSSIVMTKTVPPGDPVQCWIPPEFKPAWEQYAETYCWAEEHLLCAAERQHSRRRDGSGEELKYYQWVPFVLAIQGTHVPLAGGDLEADETGRSGEARGQDQEAGLVLSKRHREEDRKQSGFFYNLKKVLIRYLLIGRAAYGRYLINSTCTSLSSCVYIANVVGQFFLPQRFPRPPITTFMGSASCATCGTITTGGTADTSPGVTLCDFNVRVIGNSHPRTLQCVLILRLPLVHAAVRSPPLVTILDALFWLAWASYQTGRFATLRRLLESAPVCQETPPQMLNLRTCTSSSAVDLEQFFNDYIDSDGAFLLRDDWAKMLGEPGAQELLQRLWADYRAPLMNRAAAKGRSKRLQ</sequence>
<keyword evidence="8 9" id="KW-0407">Ion channel</keyword>
<evidence type="ECO:0000256" key="10">
    <source>
        <dbReference type="SAM" id="MobiDB-lite"/>
    </source>
</evidence>
<keyword evidence="2 9" id="KW-0813">Transport</keyword>
<keyword evidence="3" id="KW-1003">Cell membrane</keyword>
<reference evidence="12" key="1">
    <citation type="submission" date="2016-11" db="UniProtKB">
        <authorList>
            <consortium name="WormBaseParasite"/>
        </authorList>
    </citation>
    <scope>IDENTIFICATION</scope>
</reference>
<keyword evidence="6 9" id="KW-0406">Ion transport</keyword>
<dbReference type="InterPro" id="IPR027417">
    <property type="entry name" value="P-loop_NTPase"/>
</dbReference>
<accession>A0A1I8FMN6</accession>
<evidence type="ECO:0000256" key="5">
    <source>
        <dbReference type="ARBA" id="ARBA00022989"/>
    </source>
</evidence>
<organism evidence="11 12">
    <name type="scientific">Macrostomum lignano</name>
    <dbReference type="NCBI Taxonomy" id="282301"/>
    <lineage>
        <taxon>Eukaryota</taxon>
        <taxon>Metazoa</taxon>
        <taxon>Spiralia</taxon>
        <taxon>Lophotrochozoa</taxon>
        <taxon>Platyhelminthes</taxon>
        <taxon>Rhabditophora</taxon>
        <taxon>Macrostomorpha</taxon>
        <taxon>Macrostomida</taxon>
        <taxon>Macrostomidae</taxon>
        <taxon>Macrostomum</taxon>
    </lineage>
</organism>
<comment type="function">
    <text evidence="9">Structural component of the gap junctions.</text>
</comment>
<evidence type="ECO:0000313" key="12">
    <source>
        <dbReference type="WBParaSite" id="maker-unitig_40068-snap-gene-0.2-mRNA-1"/>
    </source>
</evidence>
<dbReference type="PROSITE" id="PS51013">
    <property type="entry name" value="PANNEXIN"/>
    <property type="match status" value="1"/>
</dbReference>
<evidence type="ECO:0000256" key="1">
    <source>
        <dbReference type="ARBA" id="ARBA00004651"/>
    </source>
</evidence>
<evidence type="ECO:0000256" key="9">
    <source>
        <dbReference type="RuleBase" id="RU010713"/>
    </source>
</evidence>
<keyword evidence="5" id="KW-1133">Transmembrane helix</keyword>
<feature type="compositionally biased region" description="Basic and acidic residues" evidence="10">
    <location>
        <begin position="1"/>
        <end position="10"/>
    </location>
</feature>
<dbReference type="PANTHER" id="PTHR11893">
    <property type="entry name" value="INNEXIN"/>
    <property type="match status" value="1"/>
</dbReference>
<dbReference type="GO" id="GO:0005243">
    <property type="term" value="F:gap junction channel activity"/>
    <property type="evidence" value="ECO:0007669"/>
    <property type="project" value="TreeGrafter"/>
</dbReference>
<dbReference type="GO" id="GO:0034220">
    <property type="term" value="P:monoatomic ion transmembrane transport"/>
    <property type="evidence" value="ECO:0007669"/>
    <property type="project" value="UniProtKB-KW"/>
</dbReference>
<evidence type="ECO:0000256" key="4">
    <source>
        <dbReference type="ARBA" id="ARBA00022692"/>
    </source>
</evidence>
<dbReference type="GO" id="GO:0005886">
    <property type="term" value="C:plasma membrane"/>
    <property type="evidence" value="ECO:0007669"/>
    <property type="project" value="UniProtKB-SubCell"/>
</dbReference>
<protein>
    <recommendedName>
        <fullName evidence="9">Innexin</fullName>
    </recommendedName>
</protein>
<keyword evidence="4" id="KW-0812">Transmembrane</keyword>
<dbReference type="PANTHER" id="PTHR11893:SF36">
    <property type="entry name" value="INNEXIN-5"/>
    <property type="match status" value="1"/>
</dbReference>
<comment type="similarity">
    <text evidence="9">Belongs to the pannexin family.</text>
</comment>
<proteinExistence type="inferred from homology"/>
<keyword evidence="11" id="KW-1185">Reference proteome</keyword>
<dbReference type="WBParaSite" id="maker-unitig_40068-snap-gene-0.2-mRNA-1">
    <property type="protein sequence ID" value="maker-unitig_40068-snap-gene-0.2-mRNA-1"/>
    <property type="gene ID" value="maker-unitig_40068-snap-gene-0.2"/>
</dbReference>
<feature type="region of interest" description="Disordered" evidence="10">
    <location>
        <begin position="1"/>
        <end position="22"/>
    </location>
</feature>
<evidence type="ECO:0000256" key="8">
    <source>
        <dbReference type="ARBA" id="ARBA00023303"/>
    </source>
</evidence>
<dbReference type="InterPro" id="IPR000990">
    <property type="entry name" value="Innexin"/>
</dbReference>
<comment type="subcellular location">
    <subcellularLocation>
        <location evidence="1 9">Cell membrane</location>
        <topology evidence="1 9">Multi-pass membrane protein</topology>
    </subcellularLocation>
</comment>
<feature type="region of interest" description="Disordered" evidence="10">
    <location>
        <begin position="337"/>
        <end position="356"/>
    </location>
</feature>
<gene>
    <name evidence="9" type="primary">inx</name>
</gene>
<dbReference type="Proteomes" id="UP000095280">
    <property type="component" value="Unplaced"/>
</dbReference>
<evidence type="ECO:0000256" key="2">
    <source>
        <dbReference type="ARBA" id="ARBA00022448"/>
    </source>
</evidence>
<evidence type="ECO:0000256" key="6">
    <source>
        <dbReference type="ARBA" id="ARBA00023065"/>
    </source>
</evidence>
<evidence type="ECO:0000256" key="3">
    <source>
        <dbReference type="ARBA" id="ARBA00022475"/>
    </source>
</evidence>
<dbReference type="AlphaFoldDB" id="A0A1I8FMN6"/>
<name>A0A1I8FMN6_9PLAT</name>
<feature type="compositionally biased region" description="Basic and acidic residues" evidence="10">
    <location>
        <begin position="342"/>
        <end position="353"/>
    </location>
</feature>
<keyword evidence="7" id="KW-0472">Membrane</keyword>
<dbReference type="GO" id="GO:0005921">
    <property type="term" value="C:gap junction"/>
    <property type="evidence" value="ECO:0007669"/>
    <property type="project" value="UniProtKB-UniRule"/>
</dbReference>